<proteinExistence type="predicted"/>
<dbReference type="RefSeq" id="WP_040273925.1">
    <property type="nucleotide sequence ID" value="NZ_JROO01000027.1"/>
</dbReference>
<evidence type="ECO:0000313" key="2">
    <source>
        <dbReference type="Proteomes" id="UP000031675"/>
    </source>
</evidence>
<gene>
    <name evidence="1" type="ORF">LP52_14050</name>
</gene>
<dbReference type="AlphaFoldDB" id="A0A0C2J9X2"/>
<evidence type="ECO:0000313" key="1">
    <source>
        <dbReference type="EMBL" id="KIH98281.1"/>
    </source>
</evidence>
<sequence length="71" mass="7778">MLPTLTLESLRSAVRRLLTGGVWLCPILPADALGAAAGDDRAPRSARAADLDPARVEELWSDLIRRELPDW</sequence>
<keyword evidence="2" id="KW-1185">Reference proteome</keyword>
<dbReference type="EMBL" id="JROO01000027">
    <property type="protein sequence ID" value="KIH98281.1"/>
    <property type="molecule type" value="Genomic_DNA"/>
</dbReference>
<reference evidence="2" key="1">
    <citation type="journal article" date="2015" name="Chem. Biol.">
        <title>Structure, bioactivity, and resistance mechanism of streptomonomicin, an unusual lasso Peptide from an understudied halophilic actinomycete.</title>
        <authorList>
            <person name="Metelev M."/>
            <person name="Tietz J.I."/>
            <person name="Melby J.O."/>
            <person name="Blair P.M."/>
            <person name="Zhu L."/>
            <person name="Livnat I."/>
            <person name="Severinov K."/>
            <person name="Mitchell D.A."/>
        </authorList>
    </citation>
    <scope>NUCLEOTIDE SEQUENCE [LARGE SCALE GENOMIC DNA]</scope>
    <source>
        <strain evidence="2">YIM 90003</strain>
    </source>
</reference>
<comment type="caution">
    <text evidence="1">The sequence shown here is derived from an EMBL/GenBank/DDBJ whole genome shotgun (WGS) entry which is preliminary data.</text>
</comment>
<organism evidence="1 2">
    <name type="scientific">Streptomonospora alba</name>
    <dbReference type="NCBI Taxonomy" id="183763"/>
    <lineage>
        <taxon>Bacteria</taxon>
        <taxon>Bacillati</taxon>
        <taxon>Actinomycetota</taxon>
        <taxon>Actinomycetes</taxon>
        <taxon>Streptosporangiales</taxon>
        <taxon>Nocardiopsidaceae</taxon>
        <taxon>Streptomonospora</taxon>
    </lineage>
</organism>
<dbReference type="Proteomes" id="UP000031675">
    <property type="component" value="Unassembled WGS sequence"/>
</dbReference>
<name>A0A0C2J9X2_9ACTN</name>
<accession>A0A0C2J9X2</accession>
<protein>
    <submittedName>
        <fullName evidence="1">Uncharacterized protein</fullName>
    </submittedName>
</protein>